<dbReference type="Proteomes" id="UP000251314">
    <property type="component" value="Unassembled WGS sequence"/>
</dbReference>
<feature type="region of interest" description="Disordered" evidence="1">
    <location>
        <begin position="88"/>
        <end position="116"/>
    </location>
</feature>
<dbReference type="PANTHER" id="PTHR35796">
    <property type="entry name" value="HYPOTHETICAL CYTOSOLIC PROTEIN"/>
    <property type="match status" value="1"/>
</dbReference>
<comment type="caution">
    <text evidence="2">The sequence shown here is derived from an EMBL/GenBank/DDBJ whole genome shotgun (WGS) entry which is preliminary data.</text>
</comment>
<proteinExistence type="predicted"/>
<accession>A0A329SQQ3</accession>
<dbReference type="STRING" id="29920.A0A329SQQ3"/>
<dbReference type="EMBL" id="MJFZ01000097">
    <property type="protein sequence ID" value="RAW38048.1"/>
    <property type="molecule type" value="Genomic_DNA"/>
</dbReference>
<sequence>MPETAHEILETLLSDNSLNDDQDLMSRIAPPDLRLSQSLEFLDEVQLESAALYDDFEFDTPKADQEEVTESDVDHDILRRVALSQILTTGGSPNSNAAEPTSNSSKESIERTRCSSDQVDTLLAAQPDSATPAPSKGPLWQKIAARQLQRWQNAERDNAQLRAMLQVQMEEAEKLKRLVKRRTKIELIEDLLGAKRHKTLAPSVTATPDENPQVFQKILRVSDELYVTFEKIFAENGMHSLPCTGHKQTESRNMVGDGVFLEIMHQNFVPFNFRETERVVWVCLSEIGMRSLEGVRDYNKEVSFHAQHLEKDNNTMVTSYFAATTGVPAVSGAQFQKVLRKYIEENRAVFVCQTEMEPKLEGSGASIGVRFYTTLIVVVESGASINGTSDTARLQLHFSAFRRDLGTPISAKFCEPGSLDIGIAAWEAMICRVSDALESFLVDNAVGAFTIE</sequence>
<name>A0A329SQQ3_9STRA</name>
<evidence type="ECO:0000256" key="1">
    <source>
        <dbReference type="SAM" id="MobiDB-lite"/>
    </source>
</evidence>
<feature type="compositionally biased region" description="Polar residues" evidence="1">
    <location>
        <begin position="88"/>
        <end position="106"/>
    </location>
</feature>
<evidence type="ECO:0000313" key="2">
    <source>
        <dbReference type="EMBL" id="RAW38048.1"/>
    </source>
</evidence>
<reference evidence="2 3" key="1">
    <citation type="submission" date="2018-01" db="EMBL/GenBank/DDBJ databases">
        <title>Draft genome of the strawberry crown rot pathogen Phytophthora cactorum.</title>
        <authorList>
            <person name="Armitage A.D."/>
            <person name="Lysoe E."/>
            <person name="Nellist C.F."/>
            <person name="Harrison R.J."/>
            <person name="Brurberg M.B."/>
        </authorList>
    </citation>
    <scope>NUCLEOTIDE SEQUENCE [LARGE SCALE GENOMIC DNA]</scope>
    <source>
        <strain evidence="2 3">10300</strain>
    </source>
</reference>
<dbReference type="PANTHER" id="PTHR35796:SF3">
    <property type="entry name" value="BHLH DOMAIN-CONTAINING PROTEIN"/>
    <property type="match status" value="1"/>
</dbReference>
<dbReference type="VEuPathDB" id="FungiDB:PC110_g5701"/>
<dbReference type="OrthoDB" id="128234at2759"/>
<keyword evidence="3" id="KW-1185">Reference proteome</keyword>
<organism evidence="2 3">
    <name type="scientific">Phytophthora cactorum</name>
    <dbReference type="NCBI Taxonomy" id="29920"/>
    <lineage>
        <taxon>Eukaryota</taxon>
        <taxon>Sar</taxon>
        <taxon>Stramenopiles</taxon>
        <taxon>Oomycota</taxon>
        <taxon>Peronosporomycetes</taxon>
        <taxon>Peronosporales</taxon>
        <taxon>Peronosporaceae</taxon>
        <taxon>Phytophthora</taxon>
    </lineage>
</organism>
<gene>
    <name evidence="2" type="ORF">PC110_g5701</name>
</gene>
<dbReference type="AlphaFoldDB" id="A0A329SQQ3"/>
<protein>
    <submittedName>
        <fullName evidence="2">Uncharacterized protein</fullName>
    </submittedName>
</protein>
<evidence type="ECO:0000313" key="3">
    <source>
        <dbReference type="Proteomes" id="UP000251314"/>
    </source>
</evidence>